<evidence type="ECO:0000313" key="2">
    <source>
        <dbReference type="Proteomes" id="UP001254832"/>
    </source>
</evidence>
<reference evidence="1" key="1">
    <citation type="submission" date="2023-07" db="EMBL/GenBank/DDBJ databases">
        <title>Sorghum-associated microbial communities from plants grown in Nebraska, USA.</title>
        <authorList>
            <person name="Schachtman D."/>
        </authorList>
    </citation>
    <scope>NUCLEOTIDE SEQUENCE</scope>
    <source>
        <strain evidence="1">BE80</strain>
    </source>
</reference>
<gene>
    <name evidence="1" type="ORF">J2W91_001239</name>
</gene>
<dbReference type="Proteomes" id="UP001254832">
    <property type="component" value="Unassembled WGS sequence"/>
</dbReference>
<dbReference type="EMBL" id="JAVDTR010000003">
    <property type="protein sequence ID" value="MDR6722787.1"/>
    <property type="molecule type" value="Genomic_DNA"/>
</dbReference>
<name>A0AAP5GYS3_PAEAM</name>
<dbReference type="AlphaFoldDB" id="A0AAP5GYS3"/>
<protein>
    <submittedName>
        <fullName evidence="1">Uncharacterized protein</fullName>
    </submittedName>
</protein>
<evidence type="ECO:0000313" key="1">
    <source>
        <dbReference type="EMBL" id="MDR6722787.1"/>
    </source>
</evidence>
<organism evidence="1 2">
    <name type="scientific">Paenibacillus amylolyticus</name>
    <dbReference type="NCBI Taxonomy" id="1451"/>
    <lineage>
        <taxon>Bacteria</taxon>
        <taxon>Bacillati</taxon>
        <taxon>Bacillota</taxon>
        <taxon>Bacilli</taxon>
        <taxon>Bacillales</taxon>
        <taxon>Paenibacillaceae</taxon>
        <taxon>Paenibacillus</taxon>
    </lineage>
</organism>
<sequence>MEALNLQLDEACISSLHISQEQLEIVIQRWDQTRMSIMIAHYTRLYEYNSLGREINTVNVLRESELLEIEKRELKEMDHDPEEYVNLVHLQFIGFSELPLLDIIVDPSRVKVDQIMQTRI</sequence>
<accession>A0AAP5GYS3</accession>
<proteinExistence type="predicted"/>
<comment type="caution">
    <text evidence="1">The sequence shown here is derived from an EMBL/GenBank/DDBJ whole genome shotgun (WGS) entry which is preliminary data.</text>
</comment>